<dbReference type="Proteomes" id="UP000676336">
    <property type="component" value="Unassembled WGS sequence"/>
</dbReference>
<organism evidence="1 2">
    <name type="scientific">Rotaria magnacalcarata</name>
    <dbReference type="NCBI Taxonomy" id="392030"/>
    <lineage>
        <taxon>Eukaryota</taxon>
        <taxon>Metazoa</taxon>
        <taxon>Spiralia</taxon>
        <taxon>Gnathifera</taxon>
        <taxon>Rotifera</taxon>
        <taxon>Eurotatoria</taxon>
        <taxon>Bdelloidea</taxon>
        <taxon>Philodinida</taxon>
        <taxon>Philodinidae</taxon>
        <taxon>Rotaria</taxon>
    </lineage>
</organism>
<accession>A0A8S2YNG8</accession>
<reference evidence="1" key="1">
    <citation type="submission" date="2021-02" db="EMBL/GenBank/DDBJ databases">
        <authorList>
            <person name="Nowell W R."/>
        </authorList>
    </citation>
    <scope>NUCLEOTIDE SEQUENCE</scope>
</reference>
<gene>
    <name evidence="1" type="ORF">SMN809_LOCUS37863</name>
</gene>
<feature type="non-terminal residue" evidence="1">
    <location>
        <position position="67"/>
    </location>
</feature>
<name>A0A8S2YNG8_9BILA</name>
<evidence type="ECO:0000313" key="2">
    <source>
        <dbReference type="Proteomes" id="UP000676336"/>
    </source>
</evidence>
<comment type="caution">
    <text evidence="1">The sequence shown here is derived from an EMBL/GenBank/DDBJ whole genome shotgun (WGS) entry which is preliminary data.</text>
</comment>
<protein>
    <submittedName>
        <fullName evidence="1">Uncharacterized protein</fullName>
    </submittedName>
</protein>
<sequence length="67" mass="8043">MKQLREAEAALKHCKEQGLPPEEQHRRLAEYQQQLAPYMSDPEETHRQALKHIQEVLKYPTPRKMYD</sequence>
<dbReference type="EMBL" id="CAJOBI010097306">
    <property type="protein sequence ID" value="CAF4571150.1"/>
    <property type="molecule type" value="Genomic_DNA"/>
</dbReference>
<dbReference type="AlphaFoldDB" id="A0A8S2YNG8"/>
<evidence type="ECO:0000313" key="1">
    <source>
        <dbReference type="EMBL" id="CAF4571150.1"/>
    </source>
</evidence>
<proteinExistence type="predicted"/>